<feature type="short sequence motif" description="DEAH box" evidence="10">
    <location>
        <begin position="474"/>
        <end position="477"/>
    </location>
</feature>
<evidence type="ECO:0000256" key="7">
    <source>
        <dbReference type="ARBA" id="ARBA00022839"/>
    </source>
</evidence>
<dbReference type="InterPro" id="IPR036397">
    <property type="entry name" value="RNaseH_sf"/>
</dbReference>
<dbReference type="InterPro" id="IPR013520">
    <property type="entry name" value="Ribonucl_H"/>
</dbReference>
<keyword evidence="5 10" id="KW-0547">Nucleotide-binding</keyword>
<feature type="domain" description="Helicase C-terminal" evidence="13">
    <location>
        <begin position="758"/>
        <end position="933"/>
    </location>
</feature>
<evidence type="ECO:0000256" key="3">
    <source>
        <dbReference type="ARBA" id="ARBA00022705"/>
    </source>
</evidence>
<evidence type="ECO:0000256" key="10">
    <source>
        <dbReference type="HAMAP-Rule" id="MF_02206"/>
    </source>
</evidence>
<name>A0A0R2I1P5_9LACO</name>
<dbReference type="PROSITE" id="PS51194">
    <property type="entry name" value="HELICASE_CTER"/>
    <property type="match status" value="1"/>
</dbReference>
<keyword evidence="8 10" id="KW-0067">ATP-binding</keyword>
<dbReference type="Pfam" id="PF00929">
    <property type="entry name" value="RNase_T"/>
    <property type="match status" value="1"/>
</dbReference>
<evidence type="ECO:0000256" key="6">
    <source>
        <dbReference type="ARBA" id="ARBA00022801"/>
    </source>
</evidence>
<comment type="caution">
    <text evidence="14">The sequence shown here is derived from an EMBL/GenBank/DDBJ whole genome shotgun (WGS) entry which is preliminary data.</text>
</comment>
<dbReference type="Proteomes" id="UP000050934">
    <property type="component" value="Unassembled WGS sequence"/>
</dbReference>
<dbReference type="Gene3D" id="3.40.50.300">
    <property type="entry name" value="P-loop containing nucleotide triphosphate hydrolases"/>
    <property type="match status" value="2"/>
</dbReference>
<dbReference type="Pfam" id="PF13307">
    <property type="entry name" value="Helicase_C_2"/>
    <property type="match status" value="1"/>
</dbReference>
<dbReference type="SUPFAM" id="SSF52540">
    <property type="entry name" value="P-loop containing nucleoside triphosphate hydrolases"/>
    <property type="match status" value="2"/>
</dbReference>
<evidence type="ECO:0000313" key="14">
    <source>
        <dbReference type="EMBL" id="KRN59073.1"/>
    </source>
</evidence>
<dbReference type="GO" id="GO:0004386">
    <property type="term" value="F:helicase activity"/>
    <property type="evidence" value="ECO:0007669"/>
    <property type="project" value="UniProtKB-KW"/>
</dbReference>
<keyword evidence="6 10" id="KW-0378">Hydrolase</keyword>
<dbReference type="Gene3D" id="3.30.420.10">
    <property type="entry name" value="Ribonuclease H-like superfamily/Ribonuclease H"/>
    <property type="match status" value="1"/>
</dbReference>
<evidence type="ECO:0000313" key="15">
    <source>
        <dbReference type="Proteomes" id="UP000050934"/>
    </source>
</evidence>
<proteinExistence type="inferred from homology"/>
<keyword evidence="9" id="KW-0239">DNA-directed DNA polymerase</keyword>
<dbReference type="PATRIC" id="fig|396268.3.peg.109"/>
<sequence length="953" mass="108232">MNYKQVKVLKKQHVLKGPIYSVVDLETTGTSVKNGDRIIQIGCVLVQAGQVINSFETKINPLTRIPHNIEQLTGIKNSDVQNAPLFDDVAASIESLLSNTIFVAHNVDFDFPFLNHELVAAGYEPLKIKAIDTVTLSQILMPTAKSYRLRDLTNYLHIEHDHPHSAVSDAEATGHLLTDLIKRLRQLPTVTLQKIVNLHLQLPEQTAQLFKDELRYRNRHPLPLTDDLYISHGMVLHKIHPAESGSSPRDYHYPLTKRQKLRAYGNTLTYRPLQSRMMNSIYNYFGRDGVNQVVLEAGTGVGKTLGYLFPLSFLAYPQHKIVVSTATNVLQQQLIGTPIQQLNQVLPFKMTAVMVKGDAHYINLSKFVHSLSINENSHLVQLLKARILVWLLSTTTGDMDELNLNAHRSPLFMEIAHHGVKSLAHDDPFYADDFLVRREQRLQNANIIITNHAYLVAHARELGATSPLTYLVVDEAQHLNENALKHSRTELRFQRLFSSINQLNSLVSDGDSENLADVFNDLPLGRYNLDLIHDDLDRVREGLNEFQVTLYRDFLNNVNAANGEDFIEVAVDNEKLLDILDPESPLVMELESGLASLQLHFTALQHLFNNHPGHWLTADRYLMNQFASQVDLLLSADEQLHSIIKTLSHDPDSAVYWLTVRQFNERSTMRLSGGLLVNNHYLRENVYAYFYRQLFVGATLFTSHRSTYLYQQLDLDAQKVKSKRLPVAFDFKNNASLLIAQDAPAPDKQEYLQYLSDTIYQLADATQCQTMVLFNSLVTIEQVYSLLHKTPLFDQRDILAQGINGNREKILKQFATGTNSVLLGASSFWEGIDLPEDQLQMLIVTRLPFDAPNEIYTKAEHQLLRAQGKNPFYQSELPKAIIRMRQGMGRLLRTPKDYGLCVVLDSRLASRRYGKTIQRSLPDELPIETLKSSQLPSKAKKFLKKHHGVSGQK</sequence>
<dbReference type="PANTHER" id="PTHR30231">
    <property type="entry name" value="DNA POLYMERASE III SUBUNIT EPSILON"/>
    <property type="match status" value="1"/>
</dbReference>
<dbReference type="InterPro" id="IPR006310">
    <property type="entry name" value="DinG"/>
</dbReference>
<dbReference type="GO" id="GO:0008408">
    <property type="term" value="F:3'-5' exonuclease activity"/>
    <property type="evidence" value="ECO:0007669"/>
    <property type="project" value="UniProtKB-UniRule"/>
</dbReference>
<dbReference type="GO" id="GO:0005524">
    <property type="term" value="F:ATP binding"/>
    <property type="evidence" value="ECO:0007669"/>
    <property type="project" value="UniProtKB-UniRule"/>
</dbReference>
<accession>A0A0R2I1P5</accession>
<evidence type="ECO:0000256" key="11">
    <source>
        <dbReference type="RuleBase" id="RU364106"/>
    </source>
</evidence>
<keyword evidence="14" id="KW-0347">Helicase</keyword>
<keyword evidence="15" id="KW-1185">Reference proteome</keyword>
<evidence type="ECO:0000256" key="9">
    <source>
        <dbReference type="ARBA" id="ARBA00022932"/>
    </source>
</evidence>
<dbReference type="InterPro" id="IPR027417">
    <property type="entry name" value="P-loop_NTPase"/>
</dbReference>
<dbReference type="InterPro" id="IPR006054">
    <property type="entry name" value="DnaQ"/>
</dbReference>
<dbReference type="HAMAP" id="MF_02206">
    <property type="entry name" value="DinG_exonucl"/>
    <property type="match status" value="1"/>
</dbReference>
<keyword evidence="1" id="KW-0808">Transferase</keyword>
<keyword evidence="7 10" id="KW-0269">Exonuclease</keyword>
<gene>
    <name evidence="10 11" type="primary">dinG</name>
    <name evidence="14" type="ORF">IV45_GL000109</name>
</gene>
<dbReference type="SMART" id="SM00491">
    <property type="entry name" value="HELICc2"/>
    <property type="match status" value="1"/>
</dbReference>
<feature type="domain" description="Helicase ATP-binding" evidence="12">
    <location>
        <begin position="260"/>
        <end position="543"/>
    </location>
</feature>
<comment type="similarity">
    <text evidence="10 11">Belongs to the helicase family. DinG subfamily. Type 2 sub-subfamily.</text>
</comment>
<evidence type="ECO:0000259" key="12">
    <source>
        <dbReference type="PROSITE" id="PS51193"/>
    </source>
</evidence>
<evidence type="ECO:0000259" key="13">
    <source>
        <dbReference type="PROSITE" id="PS51194"/>
    </source>
</evidence>
<dbReference type="InterPro" id="IPR012337">
    <property type="entry name" value="RNaseH-like_sf"/>
</dbReference>
<comment type="function">
    <text evidence="10 11">3'-5' exonuclease.</text>
</comment>
<dbReference type="AlphaFoldDB" id="A0A0R2I1P5"/>
<dbReference type="GO" id="GO:0003887">
    <property type="term" value="F:DNA-directed DNA polymerase activity"/>
    <property type="evidence" value="ECO:0007669"/>
    <property type="project" value="UniProtKB-KW"/>
</dbReference>
<dbReference type="InterPro" id="IPR001650">
    <property type="entry name" value="Helicase_C-like"/>
</dbReference>
<dbReference type="STRING" id="396268.IV45_GL000109"/>
<dbReference type="GO" id="GO:0005829">
    <property type="term" value="C:cytosol"/>
    <property type="evidence" value="ECO:0007669"/>
    <property type="project" value="TreeGrafter"/>
</dbReference>
<dbReference type="SMART" id="SM00479">
    <property type="entry name" value="EXOIII"/>
    <property type="match status" value="1"/>
</dbReference>
<keyword evidence="2" id="KW-0548">Nucleotidyltransferase</keyword>
<dbReference type="InterPro" id="IPR014013">
    <property type="entry name" value="Helic_SF1/SF2_ATP-bd_DinG/Rad3"/>
</dbReference>
<feature type="binding site" evidence="10">
    <location>
        <begin position="297"/>
        <end position="304"/>
    </location>
    <ligand>
        <name>ATP</name>
        <dbReference type="ChEBI" id="CHEBI:30616"/>
    </ligand>
</feature>
<keyword evidence="3" id="KW-0235">DNA replication</keyword>
<evidence type="ECO:0000256" key="4">
    <source>
        <dbReference type="ARBA" id="ARBA00022722"/>
    </source>
</evidence>
<evidence type="ECO:0000256" key="1">
    <source>
        <dbReference type="ARBA" id="ARBA00022679"/>
    </source>
</evidence>
<dbReference type="PROSITE" id="PS51193">
    <property type="entry name" value="HELICASE_ATP_BIND_2"/>
    <property type="match status" value="1"/>
</dbReference>
<organism evidence="14 15">
    <name type="scientific">Limosilactobacillus secaliphilus</name>
    <dbReference type="NCBI Taxonomy" id="396268"/>
    <lineage>
        <taxon>Bacteria</taxon>
        <taxon>Bacillati</taxon>
        <taxon>Bacillota</taxon>
        <taxon>Bacilli</taxon>
        <taxon>Lactobacillales</taxon>
        <taxon>Lactobacillaceae</taxon>
        <taxon>Limosilactobacillus</taxon>
    </lineage>
</organism>
<dbReference type="EC" id="3.1.-.-" evidence="10 11"/>
<keyword evidence="4 10" id="KW-0540">Nuclease</keyword>
<protein>
    <recommendedName>
        <fullName evidence="10 11">3'-5' exonuclease DinG</fullName>
        <ecNumber evidence="10 11">3.1.-.-</ecNumber>
    </recommendedName>
</protein>
<dbReference type="SUPFAM" id="SSF53098">
    <property type="entry name" value="Ribonuclease H-like"/>
    <property type="match status" value="1"/>
</dbReference>
<dbReference type="EMBL" id="JQBW01000006">
    <property type="protein sequence ID" value="KRN59073.1"/>
    <property type="molecule type" value="Genomic_DNA"/>
</dbReference>
<dbReference type="GO" id="GO:0016818">
    <property type="term" value="F:hydrolase activity, acting on acid anhydrides, in phosphorus-containing anhydrides"/>
    <property type="evidence" value="ECO:0007669"/>
    <property type="project" value="InterPro"/>
</dbReference>
<dbReference type="GO" id="GO:0003677">
    <property type="term" value="F:DNA binding"/>
    <property type="evidence" value="ECO:0007669"/>
    <property type="project" value="InterPro"/>
</dbReference>
<dbReference type="InterPro" id="IPR006555">
    <property type="entry name" value="ATP-dep_Helicase_C"/>
</dbReference>
<evidence type="ECO:0000256" key="5">
    <source>
        <dbReference type="ARBA" id="ARBA00022741"/>
    </source>
</evidence>
<evidence type="ECO:0000256" key="2">
    <source>
        <dbReference type="ARBA" id="ARBA00022695"/>
    </source>
</evidence>
<reference evidence="14 15" key="1">
    <citation type="journal article" date="2015" name="Genome Announc.">
        <title>Expanding the biotechnology potential of lactobacilli through comparative genomics of 213 strains and associated genera.</title>
        <authorList>
            <person name="Sun Z."/>
            <person name="Harris H.M."/>
            <person name="McCann A."/>
            <person name="Guo C."/>
            <person name="Argimon S."/>
            <person name="Zhang W."/>
            <person name="Yang X."/>
            <person name="Jeffery I.B."/>
            <person name="Cooney J.C."/>
            <person name="Kagawa T.F."/>
            <person name="Liu W."/>
            <person name="Song Y."/>
            <person name="Salvetti E."/>
            <person name="Wrobel A."/>
            <person name="Rasinkangas P."/>
            <person name="Parkhill J."/>
            <person name="Rea M.C."/>
            <person name="O'Sullivan O."/>
            <person name="Ritari J."/>
            <person name="Douillard F.P."/>
            <person name="Paul Ross R."/>
            <person name="Yang R."/>
            <person name="Briner A.E."/>
            <person name="Felis G.E."/>
            <person name="de Vos W.M."/>
            <person name="Barrangou R."/>
            <person name="Klaenhammer T.R."/>
            <person name="Caufield P.W."/>
            <person name="Cui Y."/>
            <person name="Zhang H."/>
            <person name="O'Toole P.W."/>
        </authorList>
    </citation>
    <scope>NUCLEOTIDE SEQUENCE [LARGE SCALE GENOMIC DNA]</scope>
    <source>
        <strain evidence="14 15">DSM 17896</strain>
    </source>
</reference>
<dbReference type="GO" id="GO:0045004">
    <property type="term" value="P:DNA replication proofreading"/>
    <property type="evidence" value="ECO:0007669"/>
    <property type="project" value="TreeGrafter"/>
</dbReference>
<dbReference type="CDD" id="cd06127">
    <property type="entry name" value="DEDDh"/>
    <property type="match status" value="1"/>
</dbReference>
<dbReference type="NCBIfam" id="TIGR00573">
    <property type="entry name" value="dnaq"/>
    <property type="match status" value="1"/>
</dbReference>
<evidence type="ECO:0000256" key="8">
    <source>
        <dbReference type="ARBA" id="ARBA00022840"/>
    </source>
</evidence>
<dbReference type="PANTHER" id="PTHR30231:SF41">
    <property type="entry name" value="DNA POLYMERASE III SUBUNIT EPSILON"/>
    <property type="match status" value="1"/>
</dbReference>
<dbReference type="NCBIfam" id="TIGR01407">
    <property type="entry name" value="dinG_rel"/>
    <property type="match status" value="1"/>
</dbReference>
<dbReference type="FunFam" id="3.30.420.10:FF:000045">
    <property type="entry name" value="3'-5' exonuclease DinG"/>
    <property type="match status" value="1"/>
</dbReference>